<evidence type="ECO:0000256" key="8">
    <source>
        <dbReference type="ARBA" id="ARBA00022771"/>
    </source>
</evidence>
<dbReference type="InterPro" id="IPR013083">
    <property type="entry name" value="Znf_RING/FYVE/PHD"/>
</dbReference>
<feature type="transmembrane region" description="Helical" evidence="15">
    <location>
        <begin position="54"/>
        <end position="79"/>
    </location>
</feature>
<keyword evidence="7" id="KW-0479">Metal-binding</keyword>
<dbReference type="PANTHER" id="PTHR45768">
    <property type="entry name" value="E3 UBIQUITIN-PROTEIN LIGASE RNF13-LIKE"/>
    <property type="match status" value="1"/>
</dbReference>
<dbReference type="InterPro" id="IPR001841">
    <property type="entry name" value="Znf_RING"/>
</dbReference>
<keyword evidence="11 15" id="KW-1133">Transmembrane helix</keyword>
<proteinExistence type="inferred from homology"/>
<dbReference type="OrthoDB" id="8062037at2759"/>
<accession>A0A1S3VZ45</accession>
<evidence type="ECO:0000256" key="15">
    <source>
        <dbReference type="SAM" id="Phobius"/>
    </source>
</evidence>
<evidence type="ECO:0000256" key="10">
    <source>
        <dbReference type="ARBA" id="ARBA00022833"/>
    </source>
</evidence>
<name>A0A1S3VZ45_VIGRR</name>
<evidence type="ECO:0000256" key="7">
    <source>
        <dbReference type="ARBA" id="ARBA00022723"/>
    </source>
</evidence>
<evidence type="ECO:0000256" key="4">
    <source>
        <dbReference type="ARBA" id="ARBA00012483"/>
    </source>
</evidence>
<feature type="domain" description="RING-type" evidence="16">
    <location>
        <begin position="146"/>
        <end position="188"/>
    </location>
</feature>
<evidence type="ECO:0000313" key="17">
    <source>
        <dbReference type="Proteomes" id="UP000087766"/>
    </source>
</evidence>
<dbReference type="PANTHER" id="PTHR45768:SF54">
    <property type="entry name" value="RING-H2 FINGER PROTEIN ATL47-LIKE"/>
    <property type="match status" value="1"/>
</dbReference>
<dbReference type="RefSeq" id="XP_014523596.2">
    <property type="nucleotide sequence ID" value="XM_014668110.2"/>
</dbReference>
<comment type="subcellular location">
    <subcellularLocation>
        <location evidence="2">Membrane</location>
        <topology evidence="2">Single-pass membrane protein</topology>
    </subcellularLocation>
</comment>
<dbReference type="SUPFAM" id="SSF57850">
    <property type="entry name" value="RING/U-box"/>
    <property type="match status" value="1"/>
</dbReference>
<evidence type="ECO:0000256" key="9">
    <source>
        <dbReference type="ARBA" id="ARBA00022786"/>
    </source>
</evidence>
<dbReference type="CDD" id="cd16461">
    <property type="entry name" value="RING-H2_EL5-like"/>
    <property type="match status" value="1"/>
</dbReference>
<evidence type="ECO:0000256" key="12">
    <source>
        <dbReference type="ARBA" id="ARBA00023136"/>
    </source>
</evidence>
<comment type="pathway">
    <text evidence="3">Protein modification; protein ubiquitination.</text>
</comment>
<keyword evidence="5" id="KW-0808">Transferase</keyword>
<evidence type="ECO:0000256" key="13">
    <source>
        <dbReference type="ARBA" id="ARBA00024209"/>
    </source>
</evidence>
<dbReference type="Pfam" id="PF13639">
    <property type="entry name" value="zf-RING_2"/>
    <property type="match status" value="1"/>
</dbReference>
<dbReference type="GO" id="GO:0008270">
    <property type="term" value="F:zinc ion binding"/>
    <property type="evidence" value="ECO:0007669"/>
    <property type="project" value="UniProtKB-KW"/>
</dbReference>
<sequence length="384" mass="42276">MSWVHSQICHSSDAINNPTSISPSSCSSSAPLSYSSEYKKQLPPPLSSSSGTRISPAIVFIFVILAIVFFISGLLHLLVRFLIRHMSSSSISQSNRYPDMSESDPYQRQLQQLFHLHDSGLDQAFIDALPVFIYKDIIGLKEPFDCAVCLCQFSEQDMLRLLPLCNHAFHIDCIDTWLLSNSTCPLCRGSLYEPGFDFENPVYDFEGLMEEDGVSGSVAAEAGSFNKHAENHIMSGKRVFSVRLGKFRSSNNGEGVERGGGGESSTSNLDVRRCYSMGSFQYVVADSDLQVALCPNKGDGGSVRQFKGRLDHCGNSSTEGDVEGKKINIARKGESFSVSKIWQWSRKDKVSSSQQNHLGGSYVSAALPWMNRAQEAVLFGGFNI</sequence>
<dbReference type="GO" id="GO:0016020">
    <property type="term" value="C:membrane"/>
    <property type="evidence" value="ECO:0007669"/>
    <property type="project" value="UniProtKB-SubCell"/>
</dbReference>
<dbReference type="GeneID" id="106779900"/>
<protein>
    <recommendedName>
        <fullName evidence="4">RING-type E3 ubiquitin transferase</fullName>
        <ecNumber evidence="4">2.3.2.27</ecNumber>
    </recommendedName>
</protein>
<organism evidence="17 18">
    <name type="scientific">Vigna radiata var. radiata</name>
    <name type="common">Mung bean</name>
    <name type="synonym">Phaseolus aureus</name>
    <dbReference type="NCBI Taxonomy" id="3916"/>
    <lineage>
        <taxon>Eukaryota</taxon>
        <taxon>Viridiplantae</taxon>
        <taxon>Streptophyta</taxon>
        <taxon>Embryophyta</taxon>
        <taxon>Tracheophyta</taxon>
        <taxon>Spermatophyta</taxon>
        <taxon>Magnoliopsida</taxon>
        <taxon>eudicotyledons</taxon>
        <taxon>Gunneridae</taxon>
        <taxon>Pentapetalae</taxon>
        <taxon>rosids</taxon>
        <taxon>fabids</taxon>
        <taxon>Fabales</taxon>
        <taxon>Fabaceae</taxon>
        <taxon>Papilionoideae</taxon>
        <taxon>50 kb inversion clade</taxon>
        <taxon>NPAAA clade</taxon>
        <taxon>indigoferoid/millettioid clade</taxon>
        <taxon>Phaseoleae</taxon>
        <taxon>Vigna</taxon>
    </lineage>
</organism>
<dbReference type="PROSITE" id="PS50089">
    <property type="entry name" value="ZF_RING_2"/>
    <property type="match status" value="1"/>
</dbReference>
<evidence type="ECO:0000256" key="1">
    <source>
        <dbReference type="ARBA" id="ARBA00000900"/>
    </source>
</evidence>
<keyword evidence="12 15" id="KW-0472">Membrane</keyword>
<keyword evidence="6 15" id="KW-0812">Transmembrane</keyword>
<reference evidence="18" key="1">
    <citation type="submission" date="2025-08" db="UniProtKB">
        <authorList>
            <consortium name="RefSeq"/>
        </authorList>
    </citation>
    <scope>IDENTIFICATION</scope>
    <source>
        <tissue evidence="18">Leaf</tissue>
    </source>
</reference>
<dbReference type="EC" id="2.3.2.27" evidence="4"/>
<evidence type="ECO:0000256" key="5">
    <source>
        <dbReference type="ARBA" id="ARBA00022679"/>
    </source>
</evidence>
<evidence type="ECO:0000313" key="18">
    <source>
        <dbReference type="RefSeq" id="XP_014523596.2"/>
    </source>
</evidence>
<dbReference type="SMART" id="SM00184">
    <property type="entry name" value="RING"/>
    <property type="match status" value="1"/>
</dbReference>
<comment type="similarity">
    <text evidence="13">Belongs to the RING-type zinc finger family. ATL subfamily.</text>
</comment>
<dbReference type="AlphaFoldDB" id="A0A1S3VZ45"/>
<dbReference type="GO" id="GO:0031625">
    <property type="term" value="F:ubiquitin protein ligase binding"/>
    <property type="evidence" value="ECO:0007669"/>
    <property type="project" value="TreeGrafter"/>
</dbReference>
<keyword evidence="9" id="KW-0833">Ubl conjugation pathway</keyword>
<dbReference type="FunFam" id="3.30.40.10:FF:000231">
    <property type="entry name" value="RING-H2 finger protein ATL46"/>
    <property type="match status" value="1"/>
</dbReference>
<evidence type="ECO:0000259" key="16">
    <source>
        <dbReference type="PROSITE" id="PS50089"/>
    </source>
</evidence>
<dbReference type="Proteomes" id="UP000087766">
    <property type="component" value="Unplaced"/>
</dbReference>
<evidence type="ECO:0000256" key="11">
    <source>
        <dbReference type="ARBA" id="ARBA00022989"/>
    </source>
</evidence>
<comment type="catalytic activity">
    <reaction evidence="1">
        <text>S-ubiquitinyl-[E2 ubiquitin-conjugating enzyme]-L-cysteine + [acceptor protein]-L-lysine = [E2 ubiquitin-conjugating enzyme]-L-cysteine + N(6)-ubiquitinyl-[acceptor protein]-L-lysine.</text>
        <dbReference type="EC" id="2.3.2.27"/>
    </reaction>
</comment>
<dbReference type="GO" id="GO:0061630">
    <property type="term" value="F:ubiquitin protein ligase activity"/>
    <property type="evidence" value="ECO:0007669"/>
    <property type="project" value="UniProtKB-EC"/>
</dbReference>
<keyword evidence="8 14" id="KW-0863">Zinc-finger</keyword>
<dbReference type="Gene3D" id="3.30.40.10">
    <property type="entry name" value="Zinc/RING finger domain, C3HC4 (zinc finger)"/>
    <property type="match status" value="1"/>
</dbReference>
<evidence type="ECO:0000256" key="3">
    <source>
        <dbReference type="ARBA" id="ARBA00004906"/>
    </source>
</evidence>
<evidence type="ECO:0000256" key="6">
    <source>
        <dbReference type="ARBA" id="ARBA00022692"/>
    </source>
</evidence>
<evidence type="ECO:0000256" key="14">
    <source>
        <dbReference type="PROSITE-ProRule" id="PRU00175"/>
    </source>
</evidence>
<keyword evidence="17" id="KW-1185">Reference proteome</keyword>
<gene>
    <name evidence="18" type="primary">LOC106779900</name>
</gene>
<dbReference type="KEGG" id="vra:106779900"/>
<keyword evidence="10" id="KW-0862">Zinc</keyword>
<evidence type="ECO:0000256" key="2">
    <source>
        <dbReference type="ARBA" id="ARBA00004167"/>
    </source>
</evidence>